<dbReference type="InterPro" id="IPR023780">
    <property type="entry name" value="Chromo_domain"/>
</dbReference>
<feature type="domain" description="Chromo" evidence="4">
    <location>
        <begin position="168"/>
        <end position="227"/>
    </location>
</feature>
<comment type="caution">
    <text evidence="5">The sequence shown here is derived from an EMBL/GenBank/DDBJ whole genome shotgun (WGS) entry which is preliminary data.</text>
</comment>
<evidence type="ECO:0000256" key="1">
    <source>
        <dbReference type="ARBA" id="ARBA00004123"/>
    </source>
</evidence>
<dbReference type="InterPro" id="IPR023779">
    <property type="entry name" value="Chromodomain_CS"/>
</dbReference>
<feature type="non-terminal residue" evidence="5">
    <location>
        <position position="1"/>
    </location>
</feature>
<gene>
    <name evidence="5" type="ORF">F442_02456</name>
</gene>
<evidence type="ECO:0000256" key="2">
    <source>
        <dbReference type="ARBA" id="ARBA00023242"/>
    </source>
</evidence>
<proteinExistence type="predicted"/>
<name>W2ZZU8_PHYNI</name>
<feature type="compositionally biased region" description="Basic and acidic residues" evidence="3">
    <location>
        <begin position="129"/>
        <end position="139"/>
    </location>
</feature>
<reference evidence="5 6" key="1">
    <citation type="submission" date="2013-11" db="EMBL/GenBank/DDBJ databases">
        <title>The Genome Sequence of Phytophthora parasitica P10297.</title>
        <authorList>
            <consortium name="The Broad Institute Genomics Platform"/>
            <person name="Russ C."/>
            <person name="Tyler B."/>
            <person name="Panabieres F."/>
            <person name="Shan W."/>
            <person name="Tripathy S."/>
            <person name="Grunwald N."/>
            <person name="Machado M."/>
            <person name="Johnson C.S."/>
            <person name="Walker B."/>
            <person name="Young S.K."/>
            <person name="Zeng Q."/>
            <person name="Gargeya S."/>
            <person name="Fitzgerald M."/>
            <person name="Haas B."/>
            <person name="Abouelleil A."/>
            <person name="Allen A.W."/>
            <person name="Alvarado L."/>
            <person name="Arachchi H.M."/>
            <person name="Berlin A.M."/>
            <person name="Chapman S.B."/>
            <person name="Gainer-Dewar J."/>
            <person name="Goldberg J."/>
            <person name="Griggs A."/>
            <person name="Gujja S."/>
            <person name="Hansen M."/>
            <person name="Howarth C."/>
            <person name="Imamovic A."/>
            <person name="Ireland A."/>
            <person name="Larimer J."/>
            <person name="McCowan C."/>
            <person name="Murphy C."/>
            <person name="Pearson M."/>
            <person name="Poon T.W."/>
            <person name="Priest M."/>
            <person name="Roberts A."/>
            <person name="Saif S."/>
            <person name="Shea T."/>
            <person name="Sisk P."/>
            <person name="Sykes S."/>
            <person name="Wortman J."/>
            <person name="Nusbaum C."/>
            <person name="Birren B."/>
        </authorList>
    </citation>
    <scope>NUCLEOTIDE SEQUENCE [LARGE SCALE GENOMIC DNA]</scope>
    <source>
        <strain evidence="5 6">P10297</strain>
    </source>
</reference>
<dbReference type="EMBL" id="ANIY01000532">
    <property type="protein sequence ID" value="ETP52540.1"/>
    <property type="molecule type" value="Genomic_DNA"/>
</dbReference>
<dbReference type="Pfam" id="PF24626">
    <property type="entry name" value="SH3_Tf2-1"/>
    <property type="match status" value="1"/>
</dbReference>
<dbReference type="PROSITE" id="PS50013">
    <property type="entry name" value="CHROMO_2"/>
    <property type="match status" value="1"/>
</dbReference>
<keyword evidence="2" id="KW-0539">Nucleus</keyword>
<dbReference type="PROSITE" id="PS00598">
    <property type="entry name" value="CHROMO_1"/>
    <property type="match status" value="1"/>
</dbReference>
<evidence type="ECO:0000256" key="3">
    <source>
        <dbReference type="SAM" id="MobiDB-lite"/>
    </source>
</evidence>
<accession>W2ZZU8</accession>
<dbReference type="InterPro" id="IPR016197">
    <property type="entry name" value="Chromo-like_dom_sf"/>
</dbReference>
<feature type="region of interest" description="Disordered" evidence="3">
    <location>
        <begin position="56"/>
        <end position="163"/>
    </location>
</feature>
<sequence>NLPGHAILDFGASKLAPRFIGPFKLLERHDNAYTLDIQFSMRLHQTLCVGRLKHYRQHESSSGDDLTGTTKQRESASREQRRGRTASPASTQVRLGCRKRSERPLRPALLRRAASVAKRQAPRSGIVLERQHDQAESESHGQPGVDHTRNIFPPPPPPLRDARGSTRCIVERRVGYEAPKTNRDQARLRIRWRGFPPHRDTWEPLNVLMEDVPEMVRAYEAQNRVQA</sequence>
<evidence type="ECO:0000313" key="6">
    <source>
        <dbReference type="Proteomes" id="UP000018948"/>
    </source>
</evidence>
<evidence type="ECO:0000259" key="4">
    <source>
        <dbReference type="PROSITE" id="PS50013"/>
    </source>
</evidence>
<dbReference type="Proteomes" id="UP000018948">
    <property type="component" value="Unassembled WGS sequence"/>
</dbReference>
<protein>
    <recommendedName>
        <fullName evidence="4">Chromo domain-containing protein</fullName>
    </recommendedName>
</protein>
<dbReference type="SUPFAM" id="SSF54160">
    <property type="entry name" value="Chromo domain-like"/>
    <property type="match status" value="1"/>
</dbReference>
<dbReference type="Pfam" id="PF00385">
    <property type="entry name" value="Chromo"/>
    <property type="match status" value="1"/>
</dbReference>
<dbReference type="InterPro" id="IPR056924">
    <property type="entry name" value="SH3_Tf2-1"/>
</dbReference>
<organism evidence="5 6">
    <name type="scientific">Phytophthora nicotianae P10297</name>
    <dbReference type="NCBI Taxonomy" id="1317064"/>
    <lineage>
        <taxon>Eukaryota</taxon>
        <taxon>Sar</taxon>
        <taxon>Stramenopiles</taxon>
        <taxon>Oomycota</taxon>
        <taxon>Peronosporomycetes</taxon>
        <taxon>Peronosporales</taxon>
        <taxon>Peronosporaceae</taxon>
        <taxon>Phytophthora</taxon>
    </lineage>
</organism>
<dbReference type="Gene3D" id="2.40.50.40">
    <property type="match status" value="1"/>
</dbReference>
<dbReference type="AlphaFoldDB" id="W2ZZU8"/>
<evidence type="ECO:0000313" key="5">
    <source>
        <dbReference type="EMBL" id="ETP52540.1"/>
    </source>
</evidence>
<dbReference type="GO" id="GO:0005634">
    <property type="term" value="C:nucleus"/>
    <property type="evidence" value="ECO:0007669"/>
    <property type="project" value="UniProtKB-SubCell"/>
</dbReference>
<feature type="compositionally biased region" description="Basic and acidic residues" evidence="3">
    <location>
        <begin position="71"/>
        <end position="82"/>
    </location>
</feature>
<dbReference type="CDD" id="cd00024">
    <property type="entry name" value="CD_CSD"/>
    <property type="match status" value="1"/>
</dbReference>
<dbReference type="InterPro" id="IPR000953">
    <property type="entry name" value="Chromo/chromo_shadow_dom"/>
</dbReference>
<comment type="subcellular location">
    <subcellularLocation>
        <location evidence="1">Nucleus</location>
    </subcellularLocation>
</comment>